<gene>
    <name evidence="3" type="ORF">E3J33_01995</name>
</gene>
<evidence type="ECO:0000259" key="2">
    <source>
        <dbReference type="SMART" id="SM00769"/>
    </source>
</evidence>
<dbReference type="SMART" id="SM00769">
    <property type="entry name" value="WHy"/>
    <property type="match status" value="1"/>
</dbReference>
<evidence type="ECO:0000256" key="1">
    <source>
        <dbReference type="SAM" id="Phobius"/>
    </source>
</evidence>
<dbReference type="SUPFAM" id="SSF117070">
    <property type="entry name" value="LEA14-like"/>
    <property type="match status" value="1"/>
</dbReference>
<organism evidence="3 4">
    <name type="scientific">Aerophobetes bacterium</name>
    <dbReference type="NCBI Taxonomy" id="2030807"/>
    <lineage>
        <taxon>Bacteria</taxon>
        <taxon>Candidatus Aerophobota</taxon>
    </lineage>
</organism>
<dbReference type="InterPro" id="IPR013990">
    <property type="entry name" value="WHy-dom"/>
</dbReference>
<dbReference type="InterPro" id="IPR004864">
    <property type="entry name" value="LEA_2"/>
</dbReference>
<keyword evidence="1" id="KW-0472">Membrane</keyword>
<dbReference type="EMBL" id="SOIJ01000115">
    <property type="protein sequence ID" value="TET93366.1"/>
    <property type="molecule type" value="Genomic_DNA"/>
</dbReference>
<evidence type="ECO:0000313" key="3">
    <source>
        <dbReference type="EMBL" id="TET93366.1"/>
    </source>
</evidence>
<comment type="caution">
    <text evidence="3">The sequence shown here is derived from an EMBL/GenBank/DDBJ whole genome shotgun (WGS) entry which is preliminary data.</text>
</comment>
<reference evidence="3 4" key="1">
    <citation type="submission" date="2019-03" db="EMBL/GenBank/DDBJ databases">
        <title>Metabolic potential of uncultured bacteria and archaea associated with petroleum seepage in deep-sea sediments.</title>
        <authorList>
            <person name="Dong X."/>
            <person name="Hubert C."/>
        </authorList>
    </citation>
    <scope>NUCLEOTIDE SEQUENCE [LARGE SCALE GENOMIC DNA]</scope>
    <source>
        <strain evidence="3">E29_bin28</strain>
    </source>
</reference>
<dbReference type="Pfam" id="PF03168">
    <property type="entry name" value="LEA_2"/>
    <property type="match status" value="1"/>
</dbReference>
<accession>A0A523YPC5</accession>
<feature type="domain" description="Water stress and hypersensitive response" evidence="2">
    <location>
        <begin position="41"/>
        <end position="158"/>
    </location>
</feature>
<sequence>MMHLRKSSWIGILIVTLIVVMGIFYLFRENQRAKALRSFNISIVDVRVTGIGLTGANLEVVFNIRNPSGMGATLDQLDYKIYGNDIYLGEGKIDNAVNVPAHSNKIVSSSFVLNYSSADKIFRGDLAKGTINWKISGIVYRNTPFGGIKVPFEETRITGKNH</sequence>
<name>A0A523YPC5_UNCAE</name>
<proteinExistence type="predicted"/>
<dbReference type="Gene3D" id="2.60.40.1820">
    <property type="match status" value="1"/>
</dbReference>
<dbReference type="AlphaFoldDB" id="A0A523YPC5"/>
<protein>
    <recommendedName>
        <fullName evidence="2">Water stress and hypersensitive response domain-containing protein</fullName>
    </recommendedName>
</protein>
<dbReference type="Proteomes" id="UP000316925">
    <property type="component" value="Unassembled WGS sequence"/>
</dbReference>
<evidence type="ECO:0000313" key="4">
    <source>
        <dbReference type="Proteomes" id="UP000316925"/>
    </source>
</evidence>
<dbReference type="GO" id="GO:0009269">
    <property type="term" value="P:response to desiccation"/>
    <property type="evidence" value="ECO:0007669"/>
    <property type="project" value="InterPro"/>
</dbReference>
<keyword evidence="1" id="KW-1133">Transmembrane helix</keyword>
<keyword evidence="1" id="KW-0812">Transmembrane</keyword>
<feature type="transmembrane region" description="Helical" evidence="1">
    <location>
        <begin position="6"/>
        <end position="27"/>
    </location>
</feature>